<sequence>MMTLGLGHCASSPLLLTRN</sequence>
<proteinExistence type="predicted"/>
<dbReference type="AlphaFoldDB" id="A0A0A8YZ12"/>
<organism evidence="1">
    <name type="scientific">Arundo donax</name>
    <name type="common">Giant reed</name>
    <name type="synonym">Donax arundinaceus</name>
    <dbReference type="NCBI Taxonomy" id="35708"/>
    <lineage>
        <taxon>Eukaryota</taxon>
        <taxon>Viridiplantae</taxon>
        <taxon>Streptophyta</taxon>
        <taxon>Embryophyta</taxon>
        <taxon>Tracheophyta</taxon>
        <taxon>Spermatophyta</taxon>
        <taxon>Magnoliopsida</taxon>
        <taxon>Liliopsida</taxon>
        <taxon>Poales</taxon>
        <taxon>Poaceae</taxon>
        <taxon>PACMAD clade</taxon>
        <taxon>Arundinoideae</taxon>
        <taxon>Arundineae</taxon>
        <taxon>Arundo</taxon>
    </lineage>
</organism>
<protein>
    <submittedName>
        <fullName evidence="1">Uncharacterized protein</fullName>
    </submittedName>
</protein>
<dbReference type="EMBL" id="GBRH01265501">
    <property type="protein sequence ID" value="JAD32394.1"/>
    <property type="molecule type" value="Transcribed_RNA"/>
</dbReference>
<accession>A0A0A8YZ12</accession>
<name>A0A0A8YZ12_ARUDO</name>
<reference evidence="1" key="1">
    <citation type="submission" date="2014-09" db="EMBL/GenBank/DDBJ databases">
        <authorList>
            <person name="Magalhaes I.L.F."/>
            <person name="Oliveira U."/>
            <person name="Santos F.R."/>
            <person name="Vidigal T.H.D.A."/>
            <person name="Brescovit A.D."/>
            <person name="Santos A.J."/>
        </authorList>
    </citation>
    <scope>NUCLEOTIDE SEQUENCE</scope>
    <source>
        <tissue evidence="1">Shoot tissue taken approximately 20 cm above the soil surface</tissue>
    </source>
</reference>
<reference evidence="1" key="2">
    <citation type="journal article" date="2015" name="Data Brief">
        <title>Shoot transcriptome of the giant reed, Arundo donax.</title>
        <authorList>
            <person name="Barrero R.A."/>
            <person name="Guerrero F.D."/>
            <person name="Moolhuijzen P."/>
            <person name="Goolsby J.A."/>
            <person name="Tidwell J."/>
            <person name="Bellgard S.E."/>
            <person name="Bellgard M.I."/>
        </authorList>
    </citation>
    <scope>NUCLEOTIDE SEQUENCE</scope>
    <source>
        <tissue evidence="1">Shoot tissue taken approximately 20 cm above the soil surface</tissue>
    </source>
</reference>
<evidence type="ECO:0000313" key="1">
    <source>
        <dbReference type="EMBL" id="JAD32394.1"/>
    </source>
</evidence>